<evidence type="ECO:0000313" key="13">
    <source>
        <dbReference type="Proteomes" id="UP001652621"/>
    </source>
</evidence>
<keyword evidence="8" id="KW-0482">Metalloprotease</keyword>
<dbReference type="Gene3D" id="3.40.390.10">
    <property type="entry name" value="Collagenase (Catalytic Domain)"/>
    <property type="match status" value="1"/>
</dbReference>
<feature type="region of interest" description="Disordered" evidence="9">
    <location>
        <begin position="277"/>
        <end position="311"/>
    </location>
</feature>
<protein>
    <submittedName>
        <fullName evidence="14">Neprilysin-4</fullName>
    </submittedName>
</protein>
<dbReference type="OrthoDB" id="6267742at2759"/>
<evidence type="ECO:0000313" key="14">
    <source>
        <dbReference type="RefSeq" id="XP_005179953.2"/>
    </source>
</evidence>
<dbReference type="InterPro" id="IPR018497">
    <property type="entry name" value="Peptidase_M13_C"/>
</dbReference>
<dbReference type="eggNOG" id="KOG3624">
    <property type="taxonomic scope" value="Eukaryota"/>
</dbReference>
<dbReference type="InterPro" id="IPR042089">
    <property type="entry name" value="Peptidase_M13_dom_2"/>
</dbReference>
<feature type="domain" description="Peptidase M13 N-terminal" evidence="12">
    <location>
        <begin position="74"/>
        <end position="469"/>
    </location>
</feature>
<dbReference type="Pfam" id="PF05649">
    <property type="entry name" value="Peptidase_M13_N"/>
    <property type="match status" value="1"/>
</dbReference>
<dbReference type="PRINTS" id="PR00786">
    <property type="entry name" value="NEPRILYSIN"/>
</dbReference>
<feature type="signal peptide" evidence="10">
    <location>
        <begin position="1"/>
        <end position="30"/>
    </location>
</feature>
<dbReference type="VEuPathDB" id="VectorBase:MDOA008771"/>
<dbReference type="GeneID" id="101901517"/>
<accession>A0A9J7CP22</accession>
<evidence type="ECO:0000259" key="12">
    <source>
        <dbReference type="Pfam" id="PF05649"/>
    </source>
</evidence>
<evidence type="ECO:0000256" key="7">
    <source>
        <dbReference type="ARBA" id="ARBA00022833"/>
    </source>
</evidence>
<feature type="chain" id="PRO_5047045141" evidence="10">
    <location>
        <begin position="31"/>
        <end position="736"/>
    </location>
</feature>
<keyword evidence="13" id="KW-1185">Reference proteome</keyword>
<reference evidence="14" key="1">
    <citation type="submission" date="2025-08" db="UniProtKB">
        <authorList>
            <consortium name="RefSeq"/>
        </authorList>
    </citation>
    <scope>IDENTIFICATION</scope>
    <source>
        <strain evidence="14">Aabys</strain>
        <tissue evidence="14">Whole body</tissue>
    </source>
</reference>
<dbReference type="PANTHER" id="PTHR11733:SF238">
    <property type="entry name" value="FI07649P-RELATED"/>
    <property type="match status" value="1"/>
</dbReference>
<dbReference type="Proteomes" id="UP001652621">
    <property type="component" value="Unplaced"/>
</dbReference>
<evidence type="ECO:0000256" key="8">
    <source>
        <dbReference type="ARBA" id="ARBA00023049"/>
    </source>
</evidence>
<comment type="cofactor">
    <cofactor evidence="1">
        <name>Zn(2+)</name>
        <dbReference type="ChEBI" id="CHEBI:29105"/>
    </cofactor>
</comment>
<gene>
    <name evidence="14" type="primary">LOC101901517</name>
</gene>
<comment type="similarity">
    <text evidence="3">Belongs to the peptidase M13 family.</text>
</comment>
<name>A0A9J7CP22_MUSDO</name>
<dbReference type="Pfam" id="PF01431">
    <property type="entry name" value="Peptidase_M13"/>
    <property type="match status" value="1"/>
</dbReference>
<evidence type="ECO:0000256" key="2">
    <source>
        <dbReference type="ARBA" id="ARBA00004401"/>
    </source>
</evidence>
<dbReference type="SUPFAM" id="SSF55486">
    <property type="entry name" value="Metalloproteases ('zincins'), catalytic domain"/>
    <property type="match status" value="1"/>
</dbReference>
<dbReference type="InterPro" id="IPR008753">
    <property type="entry name" value="Peptidase_M13_N"/>
</dbReference>
<evidence type="ECO:0000259" key="11">
    <source>
        <dbReference type="Pfam" id="PF01431"/>
    </source>
</evidence>
<dbReference type="PROSITE" id="PS51885">
    <property type="entry name" value="NEPRILYSIN"/>
    <property type="match status" value="1"/>
</dbReference>
<comment type="subcellular location">
    <subcellularLocation>
        <location evidence="2">Cell membrane</location>
        <topology evidence="2">Single-pass type II membrane protein</topology>
    </subcellularLocation>
</comment>
<evidence type="ECO:0000256" key="1">
    <source>
        <dbReference type="ARBA" id="ARBA00001947"/>
    </source>
</evidence>
<feature type="compositionally biased region" description="Acidic residues" evidence="9">
    <location>
        <begin position="278"/>
        <end position="308"/>
    </location>
</feature>
<keyword evidence="7" id="KW-0862">Zinc</keyword>
<dbReference type="InterPro" id="IPR000718">
    <property type="entry name" value="Peptidase_M13"/>
</dbReference>
<evidence type="ECO:0000256" key="9">
    <source>
        <dbReference type="SAM" id="MobiDB-lite"/>
    </source>
</evidence>
<keyword evidence="4" id="KW-0645">Protease</keyword>
<dbReference type="CDD" id="cd08662">
    <property type="entry name" value="M13"/>
    <property type="match status" value="1"/>
</dbReference>
<evidence type="ECO:0000256" key="6">
    <source>
        <dbReference type="ARBA" id="ARBA00022801"/>
    </source>
</evidence>
<feature type="domain" description="Peptidase M13 C-terminal" evidence="11">
    <location>
        <begin position="527"/>
        <end position="733"/>
    </location>
</feature>
<evidence type="ECO:0000256" key="4">
    <source>
        <dbReference type="ARBA" id="ARBA00022670"/>
    </source>
</evidence>
<proteinExistence type="inferred from homology"/>
<evidence type="ECO:0000256" key="5">
    <source>
        <dbReference type="ARBA" id="ARBA00022723"/>
    </source>
</evidence>
<sequence length="736" mass="85886">MTIFRKIEMEMRHLLLIAVWAICLIGLARAIPAKSATDSKSKQPQQQQQVITKDIARYAKAAEIRNYMDESHDPCGNFYTFTCGNYYRINPPNKLPYQTNTFQTISNSLNRKVSELLNRPRSTEYDTETDMKVKRFFESCMKSNYTRIWYRANMVKIIGEFGKMPALEGDRWREEDFDWLKTVAEIAYKYDTRIILGHFIQVDVANNTVNRLSILMQDIPLESTSIYVDEVHRSFREARVHVMAKNLKLALALDDKLAKKTAREIFDFETKLFVGNVESDEEEEEQQANGEGGEEEEVAEEDAEEDDNSPLHLNLTTIDEMQEKYMPQLDIKRLLNISLGYVPSDEVYDLIEDDAENLITTILQTPRRIVANYIFYYLIDQFLLPEPKQSGDLETLCIRRTKNHFAKVMDNMVYRQFASNQTQQDVHNMWQTIKTTFHSVLSSDKLKWMHPDTRKYALEKLQTINMEINTYENSNFSEEFGPLEINQIDYIGNKKNILALRAKQTRAKLHERPKPYDDAESLSFTPVYITTENLIKVPVSVLQPYFLWSDFYPNALKFGTLGFLMSHELIHGFDEEGRAHDKHGNKHEWWDQSSNDYFANQTECFNKQYTKFVYGGHNLPELDSQSENIADNGGIRLAYDAYLRWYEDAVRTYSNMEGELMPRLNYTSKQLFFISYGQLWCSATHPALRNFVSSTDDHVPGKYRVIGPLKNLEEFSKEFNCPVGSYMNPKKKCIIY</sequence>
<evidence type="ECO:0000256" key="10">
    <source>
        <dbReference type="SAM" id="SignalP"/>
    </source>
</evidence>
<dbReference type="RefSeq" id="XP_005179953.2">
    <property type="nucleotide sequence ID" value="XM_005179896.2"/>
</dbReference>
<keyword evidence="6" id="KW-0378">Hydrolase</keyword>
<keyword evidence="10" id="KW-0732">Signal</keyword>
<organism evidence="13 14">
    <name type="scientific">Musca domestica</name>
    <name type="common">House fly</name>
    <dbReference type="NCBI Taxonomy" id="7370"/>
    <lineage>
        <taxon>Eukaryota</taxon>
        <taxon>Metazoa</taxon>
        <taxon>Ecdysozoa</taxon>
        <taxon>Arthropoda</taxon>
        <taxon>Hexapoda</taxon>
        <taxon>Insecta</taxon>
        <taxon>Pterygota</taxon>
        <taxon>Neoptera</taxon>
        <taxon>Endopterygota</taxon>
        <taxon>Diptera</taxon>
        <taxon>Brachycera</taxon>
        <taxon>Muscomorpha</taxon>
        <taxon>Muscoidea</taxon>
        <taxon>Muscidae</taxon>
        <taxon>Musca</taxon>
    </lineage>
</organism>
<dbReference type="VEuPathDB" id="VectorBase:MDOMA2_001836"/>
<dbReference type="InterPro" id="IPR024079">
    <property type="entry name" value="MetalloPept_cat_dom_sf"/>
</dbReference>
<evidence type="ECO:0000256" key="3">
    <source>
        <dbReference type="ARBA" id="ARBA00007357"/>
    </source>
</evidence>
<dbReference type="PANTHER" id="PTHR11733">
    <property type="entry name" value="ZINC METALLOPROTEASE FAMILY M13 NEPRILYSIN-RELATED"/>
    <property type="match status" value="1"/>
</dbReference>
<dbReference type="Gene3D" id="1.10.1380.10">
    <property type="entry name" value="Neutral endopeptidase , domain2"/>
    <property type="match status" value="1"/>
</dbReference>
<keyword evidence="5" id="KW-0479">Metal-binding</keyword>